<feature type="binding site" evidence="3">
    <location>
        <position position="278"/>
    </location>
    <ligand>
        <name>shikimate</name>
        <dbReference type="ChEBI" id="CHEBI:36208"/>
    </ligand>
</feature>
<evidence type="ECO:0000259" key="4">
    <source>
        <dbReference type="Pfam" id="PF08501"/>
    </source>
</evidence>
<dbReference type="GO" id="GO:0004764">
    <property type="term" value="F:shikimate 3-dehydrogenase (NADP+) activity"/>
    <property type="evidence" value="ECO:0007669"/>
    <property type="project" value="UniProtKB-UniRule"/>
</dbReference>
<dbReference type="Pfam" id="PF08501">
    <property type="entry name" value="Shikimate_dh_N"/>
    <property type="match status" value="1"/>
</dbReference>
<comment type="catalytic activity">
    <reaction evidence="3">
        <text>shikimate + NADP(+) = 3-dehydroshikimate + NADPH + H(+)</text>
        <dbReference type="Rhea" id="RHEA:17737"/>
        <dbReference type="ChEBI" id="CHEBI:15378"/>
        <dbReference type="ChEBI" id="CHEBI:16630"/>
        <dbReference type="ChEBI" id="CHEBI:36208"/>
        <dbReference type="ChEBI" id="CHEBI:57783"/>
        <dbReference type="ChEBI" id="CHEBI:58349"/>
        <dbReference type="EC" id="1.1.1.25"/>
    </reaction>
</comment>
<evidence type="ECO:0000256" key="3">
    <source>
        <dbReference type="HAMAP-Rule" id="MF_00222"/>
    </source>
</evidence>
<keyword evidence="3" id="KW-0560">Oxidoreductase</keyword>
<dbReference type="PANTHER" id="PTHR21089:SF1">
    <property type="entry name" value="BIFUNCTIONAL 3-DEHYDROQUINATE DEHYDRATASE_SHIKIMATE DEHYDROGENASE, CHLOROPLASTIC"/>
    <property type="match status" value="1"/>
</dbReference>
<comment type="similarity">
    <text evidence="3">Belongs to the shikimate dehydrogenase family.</text>
</comment>
<feature type="domain" description="Shikimate dehydrogenase substrate binding N-terminal" evidence="4">
    <location>
        <begin position="11"/>
        <end position="94"/>
    </location>
</feature>
<dbReference type="PANTHER" id="PTHR21089">
    <property type="entry name" value="SHIKIMATE DEHYDROGENASE"/>
    <property type="match status" value="1"/>
</dbReference>
<keyword evidence="2 3" id="KW-0057">Aromatic amino acid biosynthesis</keyword>
<dbReference type="EC" id="1.1.1.25" evidence="3"/>
<accession>A0AAV3XNN3</accession>
<comment type="function">
    <text evidence="3">Involved in the biosynthesis of the chorismate, which leads to the biosynthesis of aromatic amino acids. Catalyzes the reversible NADPH linked reduction of 3-dehydroshikimate (DHSA) to yield shikimate (SA).</text>
</comment>
<comment type="pathway">
    <text evidence="1 3">Metabolic intermediate biosynthesis; chorismate biosynthesis; chorismate from D-erythrose 4-phosphate and phosphoenolpyruvate: step 4/7.</text>
</comment>
<feature type="binding site" evidence="3">
    <location>
        <position position="92"/>
    </location>
    <ligand>
        <name>shikimate</name>
        <dbReference type="ChEBI" id="CHEBI:36208"/>
    </ligand>
</feature>
<proteinExistence type="inferred from homology"/>
<evidence type="ECO:0000259" key="5">
    <source>
        <dbReference type="Pfam" id="PF18317"/>
    </source>
</evidence>
<dbReference type="Proteomes" id="UP001050975">
    <property type="component" value="Unassembled WGS sequence"/>
</dbReference>
<comment type="caution">
    <text evidence="3">Lacks conserved residue(s) required for the propagation of feature annotation.</text>
</comment>
<evidence type="ECO:0000256" key="1">
    <source>
        <dbReference type="ARBA" id="ARBA00004871"/>
    </source>
</evidence>
<dbReference type="Gene3D" id="3.40.50.720">
    <property type="entry name" value="NAD(P)-binding Rossmann-like Domain"/>
    <property type="match status" value="1"/>
</dbReference>
<reference evidence="6" key="1">
    <citation type="submission" date="2019-10" db="EMBL/GenBank/DDBJ databases">
        <title>Draft genome sequece of Microseira wollei NIES-4236.</title>
        <authorList>
            <person name="Yamaguchi H."/>
            <person name="Suzuki S."/>
            <person name="Kawachi M."/>
        </authorList>
    </citation>
    <scope>NUCLEOTIDE SEQUENCE</scope>
    <source>
        <strain evidence="6">NIES-4236</strain>
    </source>
</reference>
<feature type="binding site" evidence="3">
    <location>
        <begin position="19"/>
        <end position="21"/>
    </location>
    <ligand>
        <name>shikimate</name>
        <dbReference type="ChEBI" id="CHEBI:36208"/>
    </ligand>
</feature>
<dbReference type="HAMAP" id="MF_00222">
    <property type="entry name" value="Shikimate_DH_AroE"/>
    <property type="match status" value="1"/>
</dbReference>
<sequence length="306" mass="33417">MITGRTKLLGIIGYPVEHSLSPVMQNAALAHMGLDYVYVPFPIKPENLQQAIASFTAIDNLVGFNVTIPHKQEIIDLLPEVSPIAQAVGAVNTVWRTENGWSGTNTDVEGFLAPLKHQIPPTPLSKGGWGDRDLELTDSNWHQTTAVILGYGGAARAVVAGCAELGCANIIVVGRNQQTLNDFLASWRNSTFIERLSVHTWQELPELLSRANLLVNATPVGMYPQVDESPVTGDEMKLLPKGAIAYDLIYTPNPTQFLTLAQDRGAIAIDGLEMLVQQGASALKIWLQRQDVPVDVMRQSLRRHLG</sequence>
<dbReference type="InterPro" id="IPR013708">
    <property type="entry name" value="Shikimate_DH-bd_N"/>
</dbReference>
<dbReference type="InterPro" id="IPR046346">
    <property type="entry name" value="Aminoacid_DH-like_N_sf"/>
</dbReference>
<comment type="caution">
    <text evidence="6">The sequence shown here is derived from an EMBL/GenBank/DDBJ whole genome shotgun (WGS) entry which is preliminary data.</text>
</comment>
<evidence type="ECO:0000256" key="2">
    <source>
        <dbReference type="ARBA" id="ARBA00023141"/>
    </source>
</evidence>
<evidence type="ECO:0000313" key="7">
    <source>
        <dbReference type="Proteomes" id="UP001050975"/>
    </source>
</evidence>
<dbReference type="SUPFAM" id="SSF51735">
    <property type="entry name" value="NAD(P)-binding Rossmann-fold domains"/>
    <property type="match status" value="1"/>
</dbReference>
<feature type="domain" description="SDH C-terminal" evidence="5">
    <location>
        <begin position="271"/>
        <end position="302"/>
    </location>
</feature>
<dbReference type="AlphaFoldDB" id="A0AAV3XNN3"/>
<dbReference type="InterPro" id="IPR041121">
    <property type="entry name" value="SDH_C"/>
</dbReference>
<dbReference type="InterPro" id="IPR022893">
    <property type="entry name" value="Shikimate_DH_fam"/>
</dbReference>
<dbReference type="GO" id="GO:0005829">
    <property type="term" value="C:cytosol"/>
    <property type="evidence" value="ECO:0007669"/>
    <property type="project" value="TreeGrafter"/>
</dbReference>
<keyword evidence="3" id="KW-0521">NADP</keyword>
<name>A0AAV3XNN3_9CYAN</name>
<dbReference type="GO" id="GO:0008652">
    <property type="term" value="P:amino acid biosynthetic process"/>
    <property type="evidence" value="ECO:0007669"/>
    <property type="project" value="UniProtKB-KW"/>
</dbReference>
<evidence type="ECO:0000313" key="6">
    <source>
        <dbReference type="EMBL" id="GET41800.1"/>
    </source>
</evidence>
<dbReference type="EMBL" id="BLAY01000135">
    <property type="protein sequence ID" value="GET41800.1"/>
    <property type="molecule type" value="Genomic_DNA"/>
</dbReference>
<dbReference type="InterPro" id="IPR036291">
    <property type="entry name" value="NAD(P)-bd_dom_sf"/>
</dbReference>
<protein>
    <recommendedName>
        <fullName evidence="3">Shikimate dehydrogenase (NADP(+))</fullName>
        <shortName evidence="3">SDH</shortName>
        <ecNumber evidence="3">1.1.1.25</ecNumber>
    </recommendedName>
</protein>
<dbReference type="Pfam" id="PF18317">
    <property type="entry name" value="SDH_C"/>
    <property type="match status" value="1"/>
</dbReference>
<feature type="active site" description="Proton acceptor" evidence="3">
    <location>
        <position position="71"/>
    </location>
</feature>
<keyword evidence="3" id="KW-0028">Amino-acid biosynthesis</keyword>
<dbReference type="SUPFAM" id="SSF53223">
    <property type="entry name" value="Aminoacid dehydrogenase-like, N-terminal domain"/>
    <property type="match status" value="1"/>
</dbReference>
<feature type="binding site" evidence="3">
    <location>
        <position position="271"/>
    </location>
    <ligand>
        <name>NADP(+)</name>
        <dbReference type="ChEBI" id="CHEBI:58349"/>
    </ligand>
</feature>
<dbReference type="GO" id="GO:0050661">
    <property type="term" value="F:NADP binding"/>
    <property type="evidence" value="ECO:0007669"/>
    <property type="project" value="TreeGrafter"/>
</dbReference>
<dbReference type="Gene3D" id="3.40.50.10860">
    <property type="entry name" value="Leucine Dehydrogenase, chain A, domain 1"/>
    <property type="match status" value="1"/>
</dbReference>
<keyword evidence="7" id="KW-1185">Reference proteome</keyword>
<comment type="subunit">
    <text evidence="3">Homodimer.</text>
</comment>
<dbReference type="CDD" id="cd01065">
    <property type="entry name" value="NAD_bind_Shikimate_DH"/>
    <property type="match status" value="1"/>
</dbReference>
<dbReference type="GO" id="GO:0019632">
    <property type="term" value="P:shikimate metabolic process"/>
    <property type="evidence" value="ECO:0007669"/>
    <property type="project" value="TreeGrafter"/>
</dbReference>
<organism evidence="6 7">
    <name type="scientific">Microseira wollei NIES-4236</name>
    <dbReference type="NCBI Taxonomy" id="2530354"/>
    <lineage>
        <taxon>Bacteria</taxon>
        <taxon>Bacillati</taxon>
        <taxon>Cyanobacteriota</taxon>
        <taxon>Cyanophyceae</taxon>
        <taxon>Oscillatoriophycideae</taxon>
        <taxon>Aerosakkonematales</taxon>
        <taxon>Aerosakkonemataceae</taxon>
        <taxon>Microseira</taxon>
    </lineage>
</organism>
<feature type="binding site" evidence="3">
    <location>
        <position position="250"/>
    </location>
    <ligand>
        <name>shikimate</name>
        <dbReference type="ChEBI" id="CHEBI:36208"/>
    </ligand>
</feature>
<gene>
    <name evidence="3 6" type="primary">aroE</name>
    <name evidence="6" type="ORF">MiSe_66140</name>
</gene>
<dbReference type="GO" id="GO:0009073">
    <property type="term" value="P:aromatic amino acid family biosynthetic process"/>
    <property type="evidence" value="ECO:0007669"/>
    <property type="project" value="UniProtKB-KW"/>
</dbReference>
<feature type="binding site" evidence="3">
    <location>
        <begin position="150"/>
        <end position="154"/>
    </location>
    <ligand>
        <name>NADP(+)</name>
        <dbReference type="ChEBI" id="CHEBI:58349"/>
    </ligand>
</feature>
<feature type="binding site" evidence="3">
    <location>
        <position position="107"/>
    </location>
    <ligand>
        <name>shikimate</name>
        <dbReference type="ChEBI" id="CHEBI:36208"/>
    </ligand>
</feature>
<feature type="binding site" evidence="3">
    <location>
        <position position="248"/>
    </location>
    <ligand>
        <name>NADP(+)</name>
        <dbReference type="ChEBI" id="CHEBI:58349"/>
    </ligand>
</feature>
<feature type="binding site" evidence="3">
    <location>
        <position position="67"/>
    </location>
    <ligand>
        <name>shikimate</name>
        <dbReference type="ChEBI" id="CHEBI:36208"/>
    </ligand>
</feature>
<dbReference type="RefSeq" id="WP_226588424.1">
    <property type="nucleotide sequence ID" value="NZ_BLAY01000135.1"/>
</dbReference>
<dbReference type="GO" id="GO:0009423">
    <property type="term" value="P:chorismate biosynthetic process"/>
    <property type="evidence" value="ECO:0007669"/>
    <property type="project" value="UniProtKB-UniRule"/>
</dbReference>